<accession>A0A8C0E2A5</accession>
<gene>
    <name evidence="3" type="primary">TMEM31</name>
</gene>
<dbReference type="AlphaFoldDB" id="A0A8C0E2A5"/>
<evidence type="ECO:0000256" key="1">
    <source>
        <dbReference type="SAM" id="MobiDB-lite"/>
    </source>
</evidence>
<name>A0A8C0E2A5_BALMU</name>
<proteinExistence type="predicted"/>
<feature type="transmembrane region" description="Helical" evidence="2">
    <location>
        <begin position="142"/>
        <end position="166"/>
    </location>
</feature>
<reference evidence="3" key="1">
    <citation type="submission" date="2023-09" db="UniProtKB">
        <authorList>
            <consortium name="Ensembl"/>
        </authorList>
    </citation>
    <scope>IDENTIFICATION</scope>
</reference>
<protein>
    <submittedName>
        <fullName evidence="3">Transmembrane protein 31</fullName>
    </submittedName>
</protein>
<keyword evidence="2" id="KW-1133">Transmembrane helix</keyword>
<feature type="compositionally biased region" description="Acidic residues" evidence="1">
    <location>
        <begin position="21"/>
        <end position="31"/>
    </location>
</feature>
<dbReference type="GeneTree" id="ENSGT00390000001638"/>
<feature type="region of interest" description="Disordered" evidence="1">
    <location>
        <begin position="1"/>
        <end position="64"/>
    </location>
</feature>
<organism evidence="3">
    <name type="scientific">Balaenoptera musculus</name>
    <name type="common">Blue whale</name>
    <dbReference type="NCBI Taxonomy" id="9771"/>
    <lineage>
        <taxon>Eukaryota</taxon>
        <taxon>Metazoa</taxon>
        <taxon>Chordata</taxon>
        <taxon>Craniata</taxon>
        <taxon>Vertebrata</taxon>
        <taxon>Euteleostomi</taxon>
        <taxon>Mammalia</taxon>
        <taxon>Eutheria</taxon>
        <taxon>Laurasiatheria</taxon>
        <taxon>Artiodactyla</taxon>
        <taxon>Whippomorpha</taxon>
        <taxon>Cetacea</taxon>
        <taxon>Mysticeti</taxon>
        <taxon>Balaenopteridae</taxon>
        <taxon>Balaenoptera</taxon>
    </lineage>
</organism>
<evidence type="ECO:0000313" key="3">
    <source>
        <dbReference type="Ensembl" id="ENSBMSP00010028580.1"/>
    </source>
</evidence>
<keyword evidence="2" id="KW-0472">Membrane</keyword>
<dbReference type="Ensembl" id="ENSBMST00010031466.1">
    <property type="protein sequence ID" value="ENSBMSP00010028580.1"/>
    <property type="gene ID" value="ENSBMSG00010020764.1"/>
</dbReference>
<feature type="compositionally biased region" description="Low complexity" evidence="1">
    <location>
        <begin position="39"/>
        <end position="49"/>
    </location>
</feature>
<evidence type="ECO:0000256" key="2">
    <source>
        <dbReference type="SAM" id="Phobius"/>
    </source>
</evidence>
<keyword evidence="2" id="KW-0812">Transmembrane</keyword>
<dbReference type="OMA" id="QWFASPY"/>
<sequence>MGLTNKSEGDQQLMPNNSDAPNEDQGEEIQQPEERTPTRQRTQRGGTQPSRCRLPSHRTPATSTNGAVNFPGVLPWPIQVANPYQLPAVLQFYPEFLLVFKEASHDMSHYLKAHVKEIGLPIILHLTALSTLHFHLPFLPTLLFLSFFLLSVLLLLLLIILFILVFF</sequence>